<organism evidence="1">
    <name type="scientific">Nothobranchius rachovii</name>
    <name type="common">bluefin notho</name>
    <dbReference type="NCBI Taxonomy" id="451742"/>
    <lineage>
        <taxon>Eukaryota</taxon>
        <taxon>Metazoa</taxon>
        <taxon>Chordata</taxon>
        <taxon>Craniata</taxon>
        <taxon>Vertebrata</taxon>
        <taxon>Euteleostomi</taxon>
        <taxon>Actinopterygii</taxon>
        <taxon>Neopterygii</taxon>
        <taxon>Teleostei</taxon>
        <taxon>Neoteleostei</taxon>
        <taxon>Acanthomorphata</taxon>
        <taxon>Ovalentaria</taxon>
        <taxon>Atherinomorphae</taxon>
        <taxon>Cyprinodontiformes</taxon>
        <taxon>Nothobranchiidae</taxon>
        <taxon>Nothobranchius</taxon>
    </lineage>
</organism>
<feature type="non-terminal residue" evidence="1">
    <location>
        <position position="1"/>
    </location>
</feature>
<proteinExistence type="predicted"/>
<reference evidence="1" key="2">
    <citation type="submission" date="2016-06" db="EMBL/GenBank/DDBJ databases">
        <title>The genome of a short-lived fish provides insights into sex chromosome evolution and the genetic control of aging.</title>
        <authorList>
            <person name="Reichwald K."/>
            <person name="Felder M."/>
            <person name="Petzold A."/>
            <person name="Koch P."/>
            <person name="Groth M."/>
            <person name="Platzer M."/>
        </authorList>
    </citation>
    <scope>NUCLEOTIDE SEQUENCE</scope>
    <source>
        <tissue evidence="1">Brain</tissue>
    </source>
</reference>
<reference evidence="1" key="1">
    <citation type="submission" date="2016-05" db="EMBL/GenBank/DDBJ databases">
        <authorList>
            <person name="Lavstsen T."/>
            <person name="Jespersen J.S."/>
        </authorList>
    </citation>
    <scope>NUCLEOTIDE SEQUENCE</scope>
    <source>
        <tissue evidence="1">Brain</tissue>
    </source>
</reference>
<name>A0A1A8RFX9_9TELE</name>
<accession>A0A1A8RFX9</accession>
<feature type="non-terminal residue" evidence="1">
    <location>
        <position position="41"/>
    </location>
</feature>
<evidence type="ECO:0000313" key="1">
    <source>
        <dbReference type="EMBL" id="SBS04936.1"/>
    </source>
</evidence>
<protein>
    <submittedName>
        <fullName evidence="1">Uncharacterized protein</fullName>
    </submittedName>
</protein>
<gene>
    <name evidence="1" type="primary">Nfu_g_1_001223</name>
</gene>
<dbReference type="AlphaFoldDB" id="A0A1A8RFX9"/>
<sequence>AQTRSPCRATAGSVNENNIRTQQQAQAMINRSLPLVKQNPA</sequence>
<dbReference type="EMBL" id="HAEH01016684">
    <property type="protein sequence ID" value="SBS04936.1"/>
    <property type="molecule type" value="Transcribed_RNA"/>
</dbReference>